<dbReference type="InterPro" id="IPR018490">
    <property type="entry name" value="cNMP-bd_dom_sf"/>
</dbReference>
<dbReference type="RefSeq" id="WP_188508083.1">
    <property type="nucleotide sequence ID" value="NZ_BMER01000006.1"/>
</dbReference>
<reference evidence="1" key="1">
    <citation type="journal article" date="2014" name="Int. J. Syst. Evol. Microbiol.">
        <title>Complete genome sequence of Corynebacterium casei LMG S-19264T (=DSM 44701T), isolated from a smear-ripened cheese.</title>
        <authorList>
            <consortium name="US DOE Joint Genome Institute (JGI-PGF)"/>
            <person name="Walter F."/>
            <person name="Albersmeier A."/>
            <person name="Kalinowski J."/>
            <person name="Ruckert C."/>
        </authorList>
    </citation>
    <scope>NUCLEOTIDE SEQUENCE</scope>
    <source>
        <strain evidence="1">CGMCC 1.12195</strain>
    </source>
</reference>
<sequence length="196" mass="23143">MERLFTYWTKHCPALGADSRSFVIDRSNVKQYAKKQVIKLEAERFPFFCIVLSGLAAGYRRNSDGKPILCELMLPMDYFTGTQHPFTPRLREAEYEAIENTTLLLVPIAEARDAQRRFPAFAELLHVMKQRKINFFELLIALGTETSCYARYCTYMDRFGQRAPQLPDKPQWQLLRMGRSTYYRMKSRYLRDRSRN</sequence>
<accession>A0A917MF60</accession>
<evidence type="ECO:0008006" key="3">
    <source>
        <dbReference type="Google" id="ProtNLM"/>
    </source>
</evidence>
<proteinExistence type="predicted"/>
<keyword evidence="2" id="KW-1185">Reference proteome</keyword>
<evidence type="ECO:0000313" key="2">
    <source>
        <dbReference type="Proteomes" id="UP000660862"/>
    </source>
</evidence>
<dbReference type="CDD" id="cd00038">
    <property type="entry name" value="CAP_ED"/>
    <property type="match status" value="1"/>
</dbReference>
<dbReference type="Gene3D" id="2.60.120.10">
    <property type="entry name" value="Jelly Rolls"/>
    <property type="match status" value="1"/>
</dbReference>
<comment type="caution">
    <text evidence="1">The sequence shown here is derived from an EMBL/GenBank/DDBJ whole genome shotgun (WGS) entry which is preliminary data.</text>
</comment>
<dbReference type="SUPFAM" id="SSF51206">
    <property type="entry name" value="cAMP-binding domain-like"/>
    <property type="match status" value="1"/>
</dbReference>
<dbReference type="Proteomes" id="UP000660862">
    <property type="component" value="Unassembled WGS sequence"/>
</dbReference>
<dbReference type="EMBL" id="BMER01000006">
    <property type="protein sequence ID" value="GGH01428.1"/>
    <property type="molecule type" value="Genomic_DNA"/>
</dbReference>
<organism evidence="1 2">
    <name type="scientific">Parapedobacter pyrenivorans</name>
    <dbReference type="NCBI Taxonomy" id="1305674"/>
    <lineage>
        <taxon>Bacteria</taxon>
        <taxon>Pseudomonadati</taxon>
        <taxon>Bacteroidota</taxon>
        <taxon>Sphingobacteriia</taxon>
        <taxon>Sphingobacteriales</taxon>
        <taxon>Sphingobacteriaceae</taxon>
        <taxon>Parapedobacter</taxon>
    </lineage>
</organism>
<evidence type="ECO:0000313" key="1">
    <source>
        <dbReference type="EMBL" id="GGH01428.1"/>
    </source>
</evidence>
<name>A0A917MF60_9SPHI</name>
<reference evidence="1" key="2">
    <citation type="submission" date="2020-09" db="EMBL/GenBank/DDBJ databases">
        <authorList>
            <person name="Sun Q."/>
            <person name="Zhou Y."/>
        </authorList>
    </citation>
    <scope>NUCLEOTIDE SEQUENCE</scope>
    <source>
        <strain evidence="1">CGMCC 1.12195</strain>
    </source>
</reference>
<dbReference type="InterPro" id="IPR000595">
    <property type="entry name" value="cNMP-bd_dom"/>
</dbReference>
<gene>
    <name evidence="1" type="ORF">GCM10007415_41930</name>
</gene>
<dbReference type="AlphaFoldDB" id="A0A917MF60"/>
<protein>
    <recommendedName>
        <fullName evidence="3">cAMP-binding domain of CRP or a regulatory subunit of cAMP-dependent protein kinases</fullName>
    </recommendedName>
</protein>
<dbReference type="InterPro" id="IPR014710">
    <property type="entry name" value="RmlC-like_jellyroll"/>
</dbReference>